<reference evidence="8 9" key="1">
    <citation type="submission" date="2018-04" db="EMBL/GenBank/DDBJ databases">
        <title>The genome of golden apple snail Pomacea canaliculata provides insight into stress tolerance and invasive adaptation.</title>
        <authorList>
            <person name="Liu C."/>
            <person name="Liu B."/>
            <person name="Ren Y."/>
            <person name="Zhang Y."/>
            <person name="Wang H."/>
            <person name="Li S."/>
            <person name="Jiang F."/>
            <person name="Yin L."/>
            <person name="Zhang G."/>
            <person name="Qian W."/>
            <person name="Fan W."/>
        </authorList>
    </citation>
    <scope>NUCLEOTIDE SEQUENCE [LARGE SCALE GENOMIC DNA]</scope>
    <source>
        <strain evidence="8">SZHN2017</strain>
        <tissue evidence="8">Muscle</tissue>
    </source>
</reference>
<feature type="repeat" description="Solcar" evidence="5">
    <location>
        <begin position="169"/>
        <end position="250"/>
    </location>
</feature>
<evidence type="ECO:0000256" key="1">
    <source>
        <dbReference type="ARBA" id="ARBA00004141"/>
    </source>
</evidence>
<keyword evidence="7" id="KW-1133">Transmembrane helix</keyword>
<feature type="transmembrane region" description="Helical" evidence="7">
    <location>
        <begin position="21"/>
        <end position="42"/>
    </location>
</feature>
<protein>
    <recommendedName>
        <fullName evidence="10">Solute carrier family 25 member 44</fullName>
    </recommendedName>
</protein>
<dbReference type="GO" id="GO:0009083">
    <property type="term" value="P:branched-chain amino acid catabolic process"/>
    <property type="evidence" value="ECO:0007669"/>
    <property type="project" value="InterPro"/>
</dbReference>
<comment type="subcellular location">
    <subcellularLocation>
        <location evidence="1">Membrane</location>
        <topology evidence="1">Multi-pass membrane protein</topology>
    </subcellularLocation>
</comment>
<dbReference type="PANTHER" id="PTHR46314">
    <property type="entry name" value="SOLUTE CARRIER FAMILY 25 MEMBER 44"/>
    <property type="match status" value="1"/>
</dbReference>
<dbReference type="InterPro" id="IPR018108">
    <property type="entry name" value="MCP_transmembrane"/>
</dbReference>
<dbReference type="InterPro" id="IPR042164">
    <property type="entry name" value="SLC25A44"/>
</dbReference>
<evidence type="ECO:0000313" key="8">
    <source>
        <dbReference type="EMBL" id="PVD36374.1"/>
    </source>
</evidence>
<keyword evidence="9" id="KW-1185">Reference proteome</keyword>
<evidence type="ECO:0008006" key="10">
    <source>
        <dbReference type="Google" id="ProtNLM"/>
    </source>
</evidence>
<dbReference type="GO" id="GO:0016020">
    <property type="term" value="C:membrane"/>
    <property type="evidence" value="ECO:0007669"/>
    <property type="project" value="UniProtKB-SubCell"/>
</dbReference>
<dbReference type="Gene3D" id="1.50.40.10">
    <property type="entry name" value="Mitochondrial carrier domain"/>
    <property type="match status" value="1"/>
</dbReference>
<proteinExistence type="inferred from homology"/>
<feature type="transmembrane region" description="Helical" evidence="7">
    <location>
        <begin position="134"/>
        <end position="152"/>
    </location>
</feature>
<dbReference type="PANTHER" id="PTHR46314:SF2">
    <property type="entry name" value="SOLUTE CARRIER FAMILY 25 MEMBER 44"/>
    <property type="match status" value="1"/>
</dbReference>
<dbReference type="GO" id="GO:0005739">
    <property type="term" value="C:mitochondrion"/>
    <property type="evidence" value="ECO:0007669"/>
    <property type="project" value="InterPro"/>
</dbReference>
<keyword evidence="3 5" id="KW-0812">Transmembrane</keyword>
<feature type="repeat" description="Solcar" evidence="5">
    <location>
        <begin position="48"/>
        <end position="159"/>
    </location>
</feature>
<evidence type="ECO:0000256" key="5">
    <source>
        <dbReference type="PROSITE-ProRule" id="PRU00282"/>
    </source>
</evidence>
<dbReference type="SUPFAM" id="SSF103506">
    <property type="entry name" value="Mitochondrial carrier"/>
    <property type="match status" value="1"/>
</dbReference>
<evidence type="ECO:0000313" key="9">
    <source>
        <dbReference type="Proteomes" id="UP000245119"/>
    </source>
</evidence>
<evidence type="ECO:0000256" key="6">
    <source>
        <dbReference type="RuleBase" id="RU000488"/>
    </source>
</evidence>
<accession>A0A2T7PSJ1</accession>
<comment type="caution">
    <text evidence="8">The sequence shown here is derived from an EMBL/GenBank/DDBJ whole genome shotgun (WGS) entry which is preliminary data.</text>
</comment>
<evidence type="ECO:0000256" key="7">
    <source>
        <dbReference type="SAM" id="Phobius"/>
    </source>
</evidence>
<sequence length="262" mass="29727">MSLDMGEINVIEMRMMDTRKYYPLTLASGFSIRSILYPFMLIKTRLQIQRGNSLYKGGVASVIGQTFSVPIDIVTQHLMLMGRKTESSKRVQEKLSSLQTLYIPEEARYSRVGAVKAIVEVVYRQGGIMGFYKGYVVSLLAFAPNSALWWFFYDIYSGGLTAISPEWIPRLALKVVAAPAGGISSALITHPLDVIRARIQVEGRPLKETIEILWAEEGIWMLTKGLSARLVQSVTFSFFIILGYETIKRWSLLDHYKDKVRW</sequence>
<keyword evidence="6" id="KW-0813">Transport</keyword>
<feature type="transmembrane region" description="Helical" evidence="7">
    <location>
        <begin position="62"/>
        <end position="80"/>
    </location>
</feature>
<dbReference type="Pfam" id="PF00153">
    <property type="entry name" value="Mito_carr"/>
    <property type="match status" value="2"/>
</dbReference>
<feature type="transmembrane region" description="Helical" evidence="7">
    <location>
        <begin position="230"/>
        <end position="247"/>
    </location>
</feature>
<name>A0A2T7PSJ1_POMCA</name>
<gene>
    <name evidence="8" type="ORF">C0Q70_03356</name>
</gene>
<dbReference type="Proteomes" id="UP000245119">
    <property type="component" value="Linkage Group LG2"/>
</dbReference>
<dbReference type="InterPro" id="IPR023395">
    <property type="entry name" value="MCP_dom_sf"/>
</dbReference>
<dbReference type="EMBL" id="PZQS01000002">
    <property type="protein sequence ID" value="PVD36374.1"/>
    <property type="molecule type" value="Genomic_DNA"/>
</dbReference>
<organism evidence="8 9">
    <name type="scientific">Pomacea canaliculata</name>
    <name type="common">Golden apple snail</name>
    <dbReference type="NCBI Taxonomy" id="400727"/>
    <lineage>
        <taxon>Eukaryota</taxon>
        <taxon>Metazoa</taxon>
        <taxon>Spiralia</taxon>
        <taxon>Lophotrochozoa</taxon>
        <taxon>Mollusca</taxon>
        <taxon>Gastropoda</taxon>
        <taxon>Caenogastropoda</taxon>
        <taxon>Architaenioglossa</taxon>
        <taxon>Ampullarioidea</taxon>
        <taxon>Ampullariidae</taxon>
        <taxon>Pomacea</taxon>
    </lineage>
</organism>
<evidence type="ECO:0000256" key="2">
    <source>
        <dbReference type="ARBA" id="ARBA00006375"/>
    </source>
</evidence>
<dbReference type="AlphaFoldDB" id="A0A2T7PSJ1"/>
<keyword evidence="4 5" id="KW-0472">Membrane</keyword>
<comment type="similarity">
    <text evidence="2 6">Belongs to the mitochondrial carrier (TC 2.A.29) family.</text>
</comment>
<evidence type="ECO:0000256" key="3">
    <source>
        <dbReference type="ARBA" id="ARBA00022692"/>
    </source>
</evidence>
<evidence type="ECO:0000256" key="4">
    <source>
        <dbReference type="ARBA" id="ARBA00023136"/>
    </source>
</evidence>
<dbReference type="OrthoDB" id="250329at2759"/>
<dbReference type="PROSITE" id="PS50920">
    <property type="entry name" value="SOLCAR"/>
    <property type="match status" value="2"/>
</dbReference>
<dbReference type="GO" id="GO:0015658">
    <property type="term" value="F:branched-chain amino acid transmembrane transporter activity"/>
    <property type="evidence" value="ECO:0007669"/>
    <property type="project" value="InterPro"/>
</dbReference>